<dbReference type="InterPro" id="IPR036163">
    <property type="entry name" value="HMA_dom_sf"/>
</dbReference>
<keyword evidence="3" id="KW-1185">Reference proteome</keyword>
<feature type="domain" description="HMA" evidence="1">
    <location>
        <begin position="1"/>
        <end position="62"/>
    </location>
</feature>
<dbReference type="Proteomes" id="UP000596977">
    <property type="component" value="Unassembled WGS sequence"/>
</dbReference>
<dbReference type="RefSeq" id="WP_127072223.1">
    <property type="nucleotide sequence ID" value="NZ_BMKB01000008.1"/>
</dbReference>
<dbReference type="OrthoDB" id="9801832at2"/>
<dbReference type="AlphaFoldDB" id="A0A916RML1"/>
<comment type="caution">
    <text evidence="2">The sequence shown here is derived from an EMBL/GenBank/DDBJ whole genome shotgun (WGS) entry which is preliminary data.</text>
</comment>
<proteinExistence type="predicted"/>
<accession>A0A916RML1</accession>
<dbReference type="PROSITE" id="PS50846">
    <property type="entry name" value="HMA_2"/>
    <property type="match status" value="1"/>
</dbReference>
<name>A0A916RML1_9HYPH</name>
<dbReference type="Pfam" id="PF00403">
    <property type="entry name" value="HMA"/>
    <property type="match status" value="1"/>
</dbReference>
<dbReference type="Gene3D" id="3.30.70.100">
    <property type="match status" value="1"/>
</dbReference>
<dbReference type="EMBL" id="BMKB01000008">
    <property type="protein sequence ID" value="GGA62219.1"/>
    <property type="molecule type" value="Genomic_DNA"/>
</dbReference>
<dbReference type="SUPFAM" id="SSF55008">
    <property type="entry name" value="HMA, heavy metal-associated domain"/>
    <property type="match status" value="1"/>
</dbReference>
<dbReference type="InterPro" id="IPR006121">
    <property type="entry name" value="HMA_dom"/>
</dbReference>
<evidence type="ECO:0000313" key="3">
    <source>
        <dbReference type="Proteomes" id="UP000596977"/>
    </source>
</evidence>
<protein>
    <recommendedName>
        <fullName evidence="1">HMA domain-containing protein</fullName>
    </recommendedName>
</protein>
<reference evidence="2 3" key="1">
    <citation type="journal article" date="2014" name="Int. J. Syst. Evol. Microbiol.">
        <title>Complete genome sequence of Corynebacterium casei LMG S-19264T (=DSM 44701T), isolated from a smear-ripened cheese.</title>
        <authorList>
            <consortium name="US DOE Joint Genome Institute (JGI-PGF)"/>
            <person name="Walter F."/>
            <person name="Albersmeier A."/>
            <person name="Kalinowski J."/>
            <person name="Ruckert C."/>
        </authorList>
    </citation>
    <scope>NUCLEOTIDE SEQUENCE [LARGE SCALE GENOMIC DNA]</scope>
    <source>
        <strain evidence="2 3">CGMCC 1.15896</strain>
    </source>
</reference>
<evidence type="ECO:0000259" key="1">
    <source>
        <dbReference type="PROSITE" id="PS50846"/>
    </source>
</evidence>
<organism evidence="2 3">
    <name type="scientific">Pelagibacterium lentulum</name>
    <dbReference type="NCBI Taxonomy" id="2029865"/>
    <lineage>
        <taxon>Bacteria</taxon>
        <taxon>Pseudomonadati</taxon>
        <taxon>Pseudomonadota</taxon>
        <taxon>Alphaproteobacteria</taxon>
        <taxon>Hyphomicrobiales</taxon>
        <taxon>Devosiaceae</taxon>
        <taxon>Pelagibacterium</taxon>
    </lineage>
</organism>
<sequence length="65" mass="6686">MQLRIANMTCDGCAGSVTKVIQSVDPSAKVTADPGTRNVEILSDLPSSLFAASLEQAGYPVTSAT</sequence>
<dbReference type="CDD" id="cd00371">
    <property type="entry name" value="HMA"/>
    <property type="match status" value="1"/>
</dbReference>
<gene>
    <name evidence="2" type="ORF">GCM10011499_35720</name>
</gene>
<dbReference type="GO" id="GO:0046872">
    <property type="term" value="F:metal ion binding"/>
    <property type="evidence" value="ECO:0007669"/>
    <property type="project" value="InterPro"/>
</dbReference>
<evidence type="ECO:0000313" key="2">
    <source>
        <dbReference type="EMBL" id="GGA62219.1"/>
    </source>
</evidence>